<dbReference type="Pfam" id="PF00583">
    <property type="entry name" value="Acetyltransf_1"/>
    <property type="match status" value="1"/>
</dbReference>
<dbReference type="SUPFAM" id="SSF55729">
    <property type="entry name" value="Acyl-CoA N-acyltransferases (Nat)"/>
    <property type="match status" value="1"/>
</dbReference>
<name>A0A2S7VF24_9VIBR</name>
<dbReference type="InterPro" id="IPR000182">
    <property type="entry name" value="GNAT_dom"/>
</dbReference>
<gene>
    <name evidence="2" type="ORF">BTO10_15740</name>
</gene>
<proteinExistence type="predicted"/>
<dbReference type="Proteomes" id="UP000238707">
    <property type="component" value="Unassembled WGS sequence"/>
</dbReference>
<feature type="domain" description="N-acetyltransferase" evidence="1">
    <location>
        <begin position="1"/>
        <end position="160"/>
    </location>
</feature>
<dbReference type="PANTHER" id="PTHR43138:SF1">
    <property type="entry name" value="N-ACETYLTRANSFERASE ACA1"/>
    <property type="match status" value="1"/>
</dbReference>
<dbReference type="InterPro" id="IPR016181">
    <property type="entry name" value="Acyl_CoA_acyltransferase"/>
</dbReference>
<sequence length="172" mass="19663">MIREIKDDDFEIFWPCFKQIIEEQETYAFDPTMNYKEAFELWCKSPLKTFVYVEGDQVLGSYYIKRNAEGPSSHICNCGFMVQSQSRGKGIAKKLCEHSLETAIDLGFRAMQFNSVVSSNEVAVNLWKKLGFTIIGTIPLAYLHRKLGYVDSFIMHKTLVSEVEDSIGNGYS</sequence>
<evidence type="ECO:0000259" key="1">
    <source>
        <dbReference type="PROSITE" id="PS51186"/>
    </source>
</evidence>
<organism evidence="2 3">
    <name type="scientific">Vibrio chagasii</name>
    <dbReference type="NCBI Taxonomy" id="170679"/>
    <lineage>
        <taxon>Bacteria</taxon>
        <taxon>Pseudomonadati</taxon>
        <taxon>Pseudomonadota</taxon>
        <taxon>Gammaproteobacteria</taxon>
        <taxon>Vibrionales</taxon>
        <taxon>Vibrionaceae</taxon>
        <taxon>Vibrio</taxon>
    </lineage>
</organism>
<keyword evidence="2" id="KW-0808">Transferase</keyword>
<keyword evidence="3" id="KW-1185">Reference proteome</keyword>
<comment type="caution">
    <text evidence="2">The sequence shown here is derived from an EMBL/GenBank/DDBJ whole genome shotgun (WGS) entry which is preliminary data.</text>
</comment>
<accession>A0A2S7VF24</accession>
<dbReference type="RefSeq" id="WP_105025180.1">
    <property type="nucleotide sequence ID" value="NZ_MSCI01000002.1"/>
</dbReference>
<dbReference type="PANTHER" id="PTHR43138">
    <property type="entry name" value="ACETYLTRANSFERASE, GNAT FAMILY"/>
    <property type="match status" value="1"/>
</dbReference>
<dbReference type="Gene3D" id="3.40.630.30">
    <property type="match status" value="1"/>
</dbReference>
<protein>
    <submittedName>
        <fullName evidence="2">GNAT family N-acetyltransferase</fullName>
    </submittedName>
</protein>
<dbReference type="PROSITE" id="PS51186">
    <property type="entry name" value="GNAT"/>
    <property type="match status" value="1"/>
</dbReference>
<dbReference type="EMBL" id="MSCI01000002">
    <property type="protein sequence ID" value="PQJ60787.1"/>
    <property type="molecule type" value="Genomic_DNA"/>
</dbReference>
<dbReference type="AlphaFoldDB" id="A0A2S7VF24"/>
<dbReference type="CDD" id="cd04301">
    <property type="entry name" value="NAT_SF"/>
    <property type="match status" value="1"/>
</dbReference>
<evidence type="ECO:0000313" key="2">
    <source>
        <dbReference type="EMBL" id="PQJ60787.1"/>
    </source>
</evidence>
<reference evidence="2 3" key="1">
    <citation type="submission" date="2016-12" db="EMBL/GenBank/DDBJ databases">
        <title>Diversity of luminous bacteria.</title>
        <authorList>
            <person name="Yoshizawa S."/>
            <person name="Kogure K."/>
        </authorList>
    </citation>
    <scope>NUCLEOTIDE SEQUENCE [LARGE SCALE GENOMIC DNA]</scope>
    <source>
        <strain evidence="2 3">LC2-408</strain>
    </source>
</reference>
<evidence type="ECO:0000313" key="3">
    <source>
        <dbReference type="Proteomes" id="UP000238707"/>
    </source>
</evidence>
<dbReference type="GO" id="GO:0016747">
    <property type="term" value="F:acyltransferase activity, transferring groups other than amino-acyl groups"/>
    <property type="evidence" value="ECO:0007669"/>
    <property type="project" value="InterPro"/>
</dbReference>
<dbReference type="InterPro" id="IPR052742">
    <property type="entry name" value="Mito_N-acetyltransferase"/>
</dbReference>